<gene>
    <name evidence="2" type="ORF">NKR23_g9717</name>
</gene>
<reference evidence="2" key="1">
    <citation type="submission" date="2022-07" db="EMBL/GenBank/DDBJ databases">
        <title>Fungi with potential for degradation of polypropylene.</title>
        <authorList>
            <person name="Gostincar C."/>
        </authorList>
    </citation>
    <scope>NUCLEOTIDE SEQUENCE</scope>
    <source>
        <strain evidence="2">EXF-13308</strain>
    </source>
</reference>
<evidence type="ECO:0000313" key="3">
    <source>
        <dbReference type="Proteomes" id="UP001174694"/>
    </source>
</evidence>
<dbReference type="Proteomes" id="UP001174694">
    <property type="component" value="Unassembled WGS sequence"/>
</dbReference>
<protein>
    <submittedName>
        <fullName evidence="2">Uncharacterized protein</fullName>
    </submittedName>
</protein>
<dbReference type="EMBL" id="JANBVO010000039">
    <property type="protein sequence ID" value="KAJ9136570.1"/>
    <property type="molecule type" value="Genomic_DNA"/>
</dbReference>
<keyword evidence="3" id="KW-1185">Reference proteome</keyword>
<evidence type="ECO:0000313" key="2">
    <source>
        <dbReference type="EMBL" id="KAJ9136570.1"/>
    </source>
</evidence>
<comment type="caution">
    <text evidence="2">The sequence shown here is derived from an EMBL/GenBank/DDBJ whole genome shotgun (WGS) entry which is preliminary data.</text>
</comment>
<dbReference type="AlphaFoldDB" id="A0AA38REN5"/>
<organism evidence="2 3">
    <name type="scientific">Pleurostoma richardsiae</name>
    <dbReference type="NCBI Taxonomy" id="41990"/>
    <lineage>
        <taxon>Eukaryota</taxon>
        <taxon>Fungi</taxon>
        <taxon>Dikarya</taxon>
        <taxon>Ascomycota</taxon>
        <taxon>Pezizomycotina</taxon>
        <taxon>Sordariomycetes</taxon>
        <taxon>Sordariomycetidae</taxon>
        <taxon>Calosphaeriales</taxon>
        <taxon>Pleurostomataceae</taxon>
        <taxon>Pleurostoma</taxon>
    </lineage>
</organism>
<feature type="chain" id="PRO_5041426000" evidence="1">
    <location>
        <begin position="26"/>
        <end position="194"/>
    </location>
</feature>
<name>A0AA38REN5_9PEZI</name>
<feature type="signal peptide" evidence="1">
    <location>
        <begin position="1"/>
        <end position="25"/>
    </location>
</feature>
<sequence length="194" mass="20552">MTPLYLLPKILSFFALSVCLETVVGFTPLNITAISSRDGYSVLECWQLASVPVEAMSAINYVISGNTTKATWSVIRPQTTVGEAWAPTVQLSMILNGLIRITAPSPPPSVNSSGYTAIPGSSSPPPQSVAYIMPGTATSSLLIAADMSSTSYLMGHYTEFPSDEETILVQVPFAGNEAPEHSVIYEGPCSSSKV</sequence>
<accession>A0AA38REN5</accession>
<evidence type="ECO:0000256" key="1">
    <source>
        <dbReference type="SAM" id="SignalP"/>
    </source>
</evidence>
<keyword evidence="1" id="KW-0732">Signal</keyword>
<proteinExistence type="predicted"/>